<organism evidence="5 6">
    <name type="scientific">Maritalea porphyrae</name>
    <dbReference type="NCBI Taxonomy" id="880732"/>
    <lineage>
        <taxon>Bacteria</taxon>
        <taxon>Pseudomonadati</taxon>
        <taxon>Pseudomonadota</taxon>
        <taxon>Alphaproteobacteria</taxon>
        <taxon>Hyphomicrobiales</taxon>
        <taxon>Devosiaceae</taxon>
        <taxon>Maritalea</taxon>
    </lineage>
</organism>
<evidence type="ECO:0000256" key="2">
    <source>
        <dbReference type="ARBA" id="ARBA00022747"/>
    </source>
</evidence>
<keyword evidence="5" id="KW-0378">Hydrolase</keyword>
<evidence type="ECO:0000256" key="3">
    <source>
        <dbReference type="ARBA" id="ARBA00023125"/>
    </source>
</evidence>
<keyword evidence="5" id="KW-0540">Nuclease</keyword>
<evidence type="ECO:0000313" key="6">
    <source>
        <dbReference type="Proteomes" id="UP001161405"/>
    </source>
</evidence>
<keyword evidence="2" id="KW-0680">Restriction system</keyword>
<dbReference type="InterPro" id="IPR052021">
    <property type="entry name" value="Type-I_RS_S_subunit"/>
</dbReference>
<dbReference type="SUPFAM" id="SSF116734">
    <property type="entry name" value="DNA methylase specificity domain"/>
    <property type="match status" value="2"/>
</dbReference>
<dbReference type="EMBL" id="BSNI01000002">
    <property type="protein sequence ID" value="GLQ16720.1"/>
    <property type="molecule type" value="Genomic_DNA"/>
</dbReference>
<dbReference type="PANTHER" id="PTHR30408:SF12">
    <property type="entry name" value="TYPE I RESTRICTION ENZYME MJAVIII SPECIFICITY SUBUNIT"/>
    <property type="match status" value="1"/>
</dbReference>
<keyword evidence="6" id="KW-1185">Reference proteome</keyword>
<keyword evidence="3" id="KW-0238">DNA-binding</keyword>
<name>A0ABQ5UPH9_9HYPH</name>
<reference evidence="5" key="1">
    <citation type="journal article" date="2014" name="Int. J. Syst. Evol. Microbiol.">
        <title>Complete genome of a new Firmicutes species belonging to the dominant human colonic microbiota ('Ruminococcus bicirculans') reveals two chromosomes and a selective capacity to utilize plant glucans.</title>
        <authorList>
            <consortium name="NISC Comparative Sequencing Program"/>
            <person name="Wegmann U."/>
            <person name="Louis P."/>
            <person name="Goesmann A."/>
            <person name="Henrissat B."/>
            <person name="Duncan S.H."/>
            <person name="Flint H.J."/>
        </authorList>
    </citation>
    <scope>NUCLEOTIDE SEQUENCE</scope>
    <source>
        <strain evidence="5">NBRC 107169</strain>
    </source>
</reference>
<sequence>MSSKGKSSAVTGGGAALVPKQRFPEFLGAGPWESVSLGSLVSISTKKVGDKTCVPMSITSGVGLVSQMEKFGRIIAGDSYKNYLQLKKNDFAYNKSATKEYPEGFIALYTGEELAAVPNSIFTCFRIKGEAVSPKYLNYLFLGNLHGRWLRKFIEVGARAHGSLSINNSDLLALSVPVPPGPNSLKEQQKIADCLASADALIEAQGRKVEALKAHKKGLMQQLFPQEGETKPRLRFPEFDGTGKWEECEFPNVIFFQEGPGIMAVDFHDHGVPLVRLSGLSGQSVTLEGCNYLDPAKVLKKWEHFRLEVGDIVVSCSATLGRPAIVDDAAAGAVFYTGLIRFRPKSRRLDAGYLEVFLGSPSFSWQAEAAAVGGGIRHFGPTHLRGMKAPLPPSVDEQQRIADCLTSLDVLITAETQKLDTLKTHKKGLMQQLFPQIGETDV</sequence>
<accession>A0ABQ5UPH9</accession>
<evidence type="ECO:0000259" key="4">
    <source>
        <dbReference type="Pfam" id="PF01420"/>
    </source>
</evidence>
<feature type="domain" description="Type I restriction modification DNA specificity" evidence="4">
    <location>
        <begin position="299"/>
        <end position="423"/>
    </location>
</feature>
<dbReference type="InterPro" id="IPR000055">
    <property type="entry name" value="Restrct_endonuc_typeI_TRD"/>
</dbReference>
<keyword evidence="5" id="KW-0255">Endonuclease</keyword>
<comment type="similarity">
    <text evidence="1">Belongs to the type-I restriction system S methylase family.</text>
</comment>
<dbReference type="GO" id="GO:0004519">
    <property type="term" value="F:endonuclease activity"/>
    <property type="evidence" value="ECO:0007669"/>
    <property type="project" value="UniProtKB-KW"/>
</dbReference>
<evidence type="ECO:0000256" key="1">
    <source>
        <dbReference type="ARBA" id="ARBA00010923"/>
    </source>
</evidence>
<reference evidence="5" key="2">
    <citation type="submission" date="2023-01" db="EMBL/GenBank/DDBJ databases">
        <title>Draft genome sequence of Maritalea porphyrae strain NBRC 107169.</title>
        <authorList>
            <person name="Sun Q."/>
            <person name="Mori K."/>
        </authorList>
    </citation>
    <scope>NUCLEOTIDE SEQUENCE</scope>
    <source>
        <strain evidence="5">NBRC 107169</strain>
    </source>
</reference>
<dbReference type="InterPro" id="IPR044946">
    <property type="entry name" value="Restrct_endonuc_typeI_TRD_sf"/>
</dbReference>
<dbReference type="Proteomes" id="UP001161405">
    <property type="component" value="Unassembled WGS sequence"/>
</dbReference>
<protein>
    <submittedName>
        <fullName evidence="5">Restriction endonuclease subunit S</fullName>
    </submittedName>
</protein>
<dbReference type="Pfam" id="PF01420">
    <property type="entry name" value="Methylase_S"/>
    <property type="match status" value="1"/>
</dbReference>
<comment type="caution">
    <text evidence="5">The sequence shown here is derived from an EMBL/GenBank/DDBJ whole genome shotgun (WGS) entry which is preliminary data.</text>
</comment>
<proteinExistence type="inferred from homology"/>
<dbReference type="Gene3D" id="3.90.220.20">
    <property type="entry name" value="DNA methylase specificity domains"/>
    <property type="match status" value="2"/>
</dbReference>
<gene>
    <name evidence="5" type="ORF">GCM10007879_09690</name>
</gene>
<dbReference type="PANTHER" id="PTHR30408">
    <property type="entry name" value="TYPE-1 RESTRICTION ENZYME ECOKI SPECIFICITY PROTEIN"/>
    <property type="match status" value="1"/>
</dbReference>
<evidence type="ECO:0000313" key="5">
    <source>
        <dbReference type="EMBL" id="GLQ16720.1"/>
    </source>
</evidence>